<dbReference type="GO" id="GO:0030687">
    <property type="term" value="C:preribosome, large subunit precursor"/>
    <property type="evidence" value="ECO:0007669"/>
    <property type="project" value="TreeGrafter"/>
</dbReference>
<feature type="compositionally biased region" description="Basic residues" evidence="1">
    <location>
        <begin position="400"/>
        <end position="414"/>
    </location>
</feature>
<accession>A0A2P7Z4I2</accession>
<dbReference type="Proteomes" id="UP000243723">
    <property type="component" value="Unassembled WGS sequence"/>
</dbReference>
<dbReference type="GO" id="GO:0000470">
    <property type="term" value="P:maturation of LSU-rRNA"/>
    <property type="evidence" value="ECO:0007669"/>
    <property type="project" value="TreeGrafter"/>
</dbReference>
<dbReference type="GO" id="GO:0004519">
    <property type="term" value="F:endonuclease activity"/>
    <property type="evidence" value="ECO:0007669"/>
    <property type="project" value="InterPro"/>
</dbReference>
<organism evidence="2 3">
    <name type="scientific">Elsinoe australis</name>
    <dbReference type="NCBI Taxonomy" id="40998"/>
    <lineage>
        <taxon>Eukaryota</taxon>
        <taxon>Fungi</taxon>
        <taxon>Dikarya</taxon>
        <taxon>Ascomycota</taxon>
        <taxon>Pezizomycotina</taxon>
        <taxon>Dothideomycetes</taxon>
        <taxon>Dothideomycetidae</taxon>
        <taxon>Myriangiales</taxon>
        <taxon>Elsinoaceae</taxon>
        <taxon>Elsinoe</taxon>
    </lineage>
</organism>
<evidence type="ECO:0000313" key="3">
    <source>
        <dbReference type="Proteomes" id="UP000243723"/>
    </source>
</evidence>
<dbReference type="OrthoDB" id="10263222at2759"/>
<gene>
    <name evidence="2" type="ORF">B9Z65_7065</name>
</gene>
<sequence>MNSQQYFVTPWRSKEELLEVRQLVYDRYIEKHDINAGRTASKHIQAWTFRGNLPHAVESTGLLLEAQLNHRHEAERQQVVDTFTIRAAYTYALMRFVTGFADLGRSRSGPGQSMLEVAKDINLPAEFVEIRHEATHEGMPVFARLTKATSAALTWLYHTYWEKLDVAGDPSSGSLQTSLDDTIYRTNQEDLALHSQEQVQSILKEFRKSRKDEFRNSQQTGSSAIRDRASQLVALVSPLKRGHSMLAETLCAHGTILPSSPEASDAQMASAYWIWDDLLKEMSMQSRIFLKPFLECTISRLDKSRLHSQHRGLCSWIKHIFSDPGWMQLLDQRHQPLGRFAIQTCLLHPSDCTKTLCEELLQIMSKSAGHDFDDQAQLCASTFEDYDGELQTNSRTASKGGRHSKHLLRGAHVS</sequence>
<dbReference type="PANTHER" id="PTHR15002:SF0">
    <property type="entry name" value="RIBOSOMAL BIOGENESIS PROTEIN LAS1L"/>
    <property type="match status" value="1"/>
</dbReference>
<protein>
    <recommendedName>
        <fullName evidence="4">Pre-rRNA-processing protein las1</fullName>
    </recommendedName>
</protein>
<dbReference type="Pfam" id="PF04031">
    <property type="entry name" value="Las1"/>
    <property type="match status" value="1"/>
</dbReference>
<comment type="caution">
    <text evidence="2">The sequence shown here is derived from an EMBL/GenBank/DDBJ whole genome shotgun (WGS) entry which is preliminary data.</text>
</comment>
<dbReference type="EMBL" id="NHZQ01000331">
    <property type="protein sequence ID" value="PSK43111.1"/>
    <property type="molecule type" value="Genomic_DNA"/>
</dbReference>
<name>A0A2P7Z4I2_9PEZI</name>
<reference evidence="2 3" key="1">
    <citation type="submission" date="2017-05" db="EMBL/GenBank/DDBJ databases">
        <title>Draft genome sequence of Elsinoe australis.</title>
        <authorList>
            <person name="Cheng Q."/>
        </authorList>
    </citation>
    <scope>NUCLEOTIDE SEQUENCE [LARGE SCALE GENOMIC DNA]</scope>
    <source>
        <strain evidence="2 3">NL1</strain>
    </source>
</reference>
<dbReference type="GO" id="GO:0000460">
    <property type="term" value="P:maturation of 5.8S rRNA"/>
    <property type="evidence" value="ECO:0007669"/>
    <property type="project" value="TreeGrafter"/>
</dbReference>
<evidence type="ECO:0000256" key="1">
    <source>
        <dbReference type="SAM" id="MobiDB-lite"/>
    </source>
</evidence>
<proteinExistence type="predicted"/>
<evidence type="ECO:0000313" key="2">
    <source>
        <dbReference type="EMBL" id="PSK43111.1"/>
    </source>
</evidence>
<dbReference type="InterPro" id="IPR007174">
    <property type="entry name" value="Las1"/>
</dbReference>
<feature type="region of interest" description="Disordered" evidence="1">
    <location>
        <begin position="392"/>
        <end position="414"/>
    </location>
</feature>
<dbReference type="PANTHER" id="PTHR15002">
    <property type="entry name" value="RIBOSOMAL BIOGENESIS PROTEIN LAS1L"/>
    <property type="match status" value="1"/>
</dbReference>
<dbReference type="AlphaFoldDB" id="A0A2P7Z4I2"/>
<evidence type="ECO:0008006" key="4">
    <source>
        <dbReference type="Google" id="ProtNLM"/>
    </source>
</evidence>
<dbReference type="GO" id="GO:0090730">
    <property type="term" value="C:Las1 complex"/>
    <property type="evidence" value="ECO:0007669"/>
    <property type="project" value="InterPro"/>
</dbReference>
<dbReference type="STRING" id="40998.A0A2P7Z4I2"/>
<keyword evidence="3" id="KW-1185">Reference proteome</keyword>